<evidence type="ECO:0000256" key="1">
    <source>
        <dbReference type="SAM" id="MobiDB-lite"/>
    </source>
</evidence>
<organism evidence="2">
    <name type="scientific">virus sp. ctRTq15</name>
    <dbReference type="NCBI Taxonomy" id="2828253"/>
    <lineage>
        <taxon>Viruses</taxon>
    </lineage>
</organism>
<reference evidence="2" key="1">
    <citation type="journal article" date="2021" name="Proc. Natl. Acad. Sci. U.S.A.">
        <title>A Catalog of Tens of Thousands of Viruses from Human Metagenomes Reveals Hidden Associations with Chronic Diseases.</title>
        <authorList>
            <person name="Tisza M.J."/>
            <person name="Buck C.B."/>
        </authorList>
    </citation>
    <scope>NUCLEOTIDE SEQUENCE</scope>
    <source>
        <strain evidence="2">CtRTq15</strain>
    </source>
</reference>
<protein>
    <submittedName>
        <fullName evidence="2">Uncharacterized protein</fullName>
    </submittedName>
</protein>
<sequence length="51" mass="5987">MQRCQRRFKAVLFCRLISLHRHNKTAAQVKSQSHKVKTSTNRSRSSLYNAL</sequence>
<name>A0A8S5RAU0_9VIRU</name>
<dbReference type="EMBL" id="BK059084">
    <property type="protein sequence ID" value="DAE28275.1"/>
    <property type="molecule type" value="Genomic_DNA"/>
</dbReference>
<feature type="compositionally biased region" description="Polar residues" evidence="1">
    <location>
        <begin position="38"/>
        <end position="51"/>
    </location>
</feature>
<evidence type="ECO:0000313" key="2">
    <source>
        <dbReference type="EMBL" id="DAE28275.1"/>
    </source>
</evidence>
<accession>A0A8S5RAU0</accession>
<feature type="region of interest" description="Disordered" evidence="1">
    <location>
        <begin position="24"/>
        <end position="51"/>
    </location>
</feature>
<proteinExistence type="predicted"/>